<dbReference type="Gene3D" id="3.30.1150.10">
    <property type="match status" value="1"/>
</dbReference>
<dbReference type="Pfam" id="PF13103">
    <property type="entry name" value="TonB_2"/>
    <property type="match status" value="1"/>
</dbReference>
<feature type="region of interest" description="Disordered" evidence="1">
    <location>
        <begin position="66"/>
        <end position="94"/>
    </location>
</feature>
<dbReference type="OrthoDB" id="5298892at2"/>
<evidence type="ECO:0000313" key="2">
    <source>
        <dbReference type="EMBL" id="RFO98885.1"/>
    </source>
</evidence>
<evidence type="ECO:0000313" key="3">
    <source>
        <dbReference type="Proteomes" id="UP000260665"/>
    </source>
</evidence>
<dbReference type="EMBL" id="QFZK01000001">
    <property type="protein sequence ID" value="RFO98885.1"/>
    <property type="molecule type" value="Genomic_DNA"/>
</dbReference>
<feature type="compositionally biased region" description="Low complexity" evidence="1">
    <location>
        <begin position="204"/>
        <end position="216"/>
    </location>
</feature>
<protein>
    <submittedName>
        <fullName evidence="2">Protein TolA</fullName>
    </submittedName>
</protein>
<feature type="compositionally biased region" description="Pro residues" evidence="1">
    <location>
        <begin position="67"/>
        <end position="81"/>
    </location>
</feature>
<sequence>MASTAPHLEFAPPHAGGSLRALALAILAHAVLLAVLSVGVHWNSEPVQQTFEAELWSAVPVEAAAPAPLPEPEPVIEPPKPVPKEAKPPPAPEIPNAAAIKAEAQIALEKEKQKEKQKEKELQKARELKEKKLAQEKQALEEKKLAELEKQQDKLRKEQAEKLARTKEEQQKKLDQKEAQQMAEQRQKAIKRMEGLAGAGGTGAANSTSTSLESRSLSASYVGRIRAYIKRFHTYTETVVGNPITEIEVRTSSDGSILSRRITKPSGTKSWDEAALNAIDKAERLPLDENGRAPSPMTIIWSAQEVAR</sequence>
<dbReference type="RefSeq" id="WP_117173903.1">
    <property type="nucleotide sequence ID" value="NZ_QFZK01000001.1"/>
</dbReference>
<reference evidence="2 3" key="1">
    <citation type="submission" date="2018-05" db="EMBL/GenBank/DDBJ databases">
        <title>Rhodoferax soyangensis sp.nov., isolated from an oligotrophic freshwater lake.</title>
        <authorList>
            <person name="Park M."/>
        </authorList>
    </citation>
    <scope>NUCLEOTIDE SEQUENCE [LARGE SCALE GENOMIC DNA]</scope>
    <source>
        <strain evidence="2 3">IMCC26218</strain>
    </source>
</reference>
<feature type="region of interest" description="Disordered" evidence="1">
    <location>
        <begin position="156"/>
        <end position="216"/>
    </location>
</feature>
<dbReference type="Proteomes" id="UP000260665">
    <property type="component" value="Unassembled WGS sequence"/>
</dbReference>
<feature type="compositionally biased region" description="Basic and acidic residues" evidence="1">
    <location>
        <begin position="185"/>
        <end position="194"/>
    </location>
</feature>
<dbReference type="AlphaFoldDB" id="A0A3E1RHL7"/>
<comment type="caution">
    <text evidence="2">The sequence shown here is derived from an EMBL/GenBank/DDBJ whole genome shotgun (WGS) entry which is preliminary data.</text>
</comment>
<dbReference type="SUPFAM" id="SSF74653">
    <property type="entry name" value="TolA/TonB C-terminal domain"/>
    <property type="match status" value="1"/>
</dbReference>
<feature type="compositionally biased region" description="Basic and acidic residues" evidence="1">
    <location>
        <begin position="156"/>
        <end position="178"/>
    </location>
</feature>
<keyword evidence="3" id="KW-1185">Reference proteome</keyword>
<name>A0A3E1RHL7_9BURK</name>
<accession>A0A3E1RHL7</accession>
<organism evidence="2 3">
    <name type="scientific">Rhodoferax lacus</name>
    <dbReference type="NCBI Taxonomy" id="2184758"/>
    <lineage>
        <taxon>Bacteria</taxon>
        <taxon>Pseudomonadati</taxon>
        <taxon>Pseudomonadota</taxon>
        <taxon>Betaproteobacteria</taxon>
        <taxon>Burkholderiales</taxon>
        <taxon>Comamonadaceae</taxon>
        <taxon>Rhodoferax</taxon>
    </lineage>
</organism>
<gene>
    <name evidence="2" type="ORF">DIC66_03165</name>
</gene>
<evidence type="ECO:0000256" key="1">
    <source>
        <dbReference type="SAM" id="MobiDB-lite"/>
    </source>
</evidence>
<proteinExistence type="predicted"/>